<evidence type="ECO:0000259" key="4">
    <source>
        <dbReference type="PROSITE" id="PS50104"/>
    </source>
</evidence>
<evidence type="ECO:0000313" key="6">
    <source>
        <dbReference type="Proteomes" id="UP001174677"/>
    </source>
</evidence>
<name>A0ABQ9MF62_HEVBR</name>
<keyword evidence="6" id="KW-1185">Reference proteome</keyword>
<dbReference type="Gene3D" id="1.10.8.430">
    <property type="entry name" value="Helical domain of apoptotic protease-activating factors"/>
    <property type="match status" value="1"/>
</dbReference>
<dbReference type="PRINTS" id="PR00364">
    <property type="entry name" value="DISEASERSIST"/>
</dbReference>
<accession>A0ABQ9MF62</accession>
<dbReference type="Pfam" id="PF23282">
    <property type="entry name" value="WHD_ROQ1"/>
    <property type="match status" value="1"/>
</dbReference>
<proteinExistence type="predicted"/>
<dbReference type="PANTHER" id="PTHR11017">
    <property type="entry name" value="LEUCINE-RICH REPEAT-CONTAINING PROTEIN"/>
    <property type="match status" value="1"/>
</dbReference>
<dbReference type="SMART" id="SM00369">
    <property type="entry name" value="LRR_TYP"/>
    <property type="match status" value="4"/>
</dbReference>
<evidence type="ECO:0000256" key="2">
    <source>
        <dbReference type="ARBA" id="ARBA00022737"/>
    </source>
</evidence>
<dbReference type="InterPro" id="IPR001611">
    <property type="entry name" value="Leu-rich_rpt"/>
</dbReference>
<dbReference type="SUPFAM" id="SSF52540">
    <property type="entry name" value="P-loop containing nucleoside triphosphate hydrolases"/>
    <property type="match status" value="1"/>
</dbReference>
<dbReference type="Pfam" id="PF07725">
    <property type="entry name" value="LRR_3"/>
    <property type="match status" value="1"/>
</dbReference>
<dbReference type="Pfam" id="PF13855">
    <property type="entry name" value="LRR_8"/>
    <property type="match status" value="1"/>
</dbReference>
<gene>
    <name evidence="5" type="ORF">P3X46_010454</name>
</gene>
<dbReference type="InterPro" id="IPR044974">
    <property type="entry name" value="Disease_R_plants"/>
</dbReference>
<evidence type="ECO:0000256" key="1">
    <source>
        <dbReference type="ARBA" id="ARBA00022614"/>
    </source>
</evidence>
<dbReference type="Gene3D" id="3.40.50.10140">
    <property type="entry name" value="Toll/interleukin-1 receptor homology (TIR) domain"/>
    <property type="match status" value="1"/>
</dbReference>
<evidence type="ECO:0000256" key="3">
    <source>
        <dbReference type="ARBA" id="ARBA00022821"/>
    </source>
</evidence>
<sequence>MAAAAAASSSSSSSSINLQWKKNDAFISFRGADIRDGFLSHLYEALRRKQIRTFKDDKLERGEEISPALLQTIENSKVSIFSENYAFSPWCLDELVKILECQKTTGQIVLPVFYKVDPSDVQELTGRFGDALSQHKKKFKHRLEKVESWSLALKRTANISGWDSRIIKPETKLIEEIVNDVGKKLNNLFLSVYDEEGFVGIDSRVKKVESLLCLESKDVRMIGIWGMGGIGKTTIADKVFNRIVNKFESQYFAANVREKLEKGTPVHLRDEILCKILGGEDFHVGTPCTLHPFIKNSLQNRRVLFVLDDVDGYLHLEELVGGWNLYGPGSRIIITSRDKQVLEIVKCEKYIYEVEKLNDCESLQLFSLHAFKQTQPTNGYMRQLSERVISYTQGVPLALKVLGCSLYGKVVKEWESELEKLETIPNKEIQGILRRSYDGLDDNEKSIFLDIACFFKGEDKDRVKNILDCCGFFAESGIRNLLDKSLINIFKEKLEMHDLLEQMGKDIVCKENKKPRKHSRLWNAKDIYYVLTTDKEAESVEAISLDLSKIKNMELCPSAFEKFYKLRLLKFYNPCFKEIKLHLPKGLEFLPNELRFLYWDQYPLKSLPSKFCPENLVELHMQSSQLKQLWNEDDLCLEKLIFMDLSNSEQLIKIPDLSKFPKLEVIILRGCMSLVDFSSSSKYHSKIIDLDLRHCEKLCHFPSGIYLTNLVSLSLNGCSELAHLPSSLGELRCLEYLYLKGCKKLASLPNSICNLKSLKCLNIKYCVNLHGLPEKLGELESLENLKATGSGIKELPPSINQLKKLNYLNCDGCEGLILPPFTGLASLRELSLQRCYISEIPSNLGSLESLVYLYLSGNNFRSIPASIEKCSKLNILDLSDCMMLQYLPELPPGLAELDAENCTSVEFVSRSFIQGYMNSCLRMNLSKCINLDKSVCSELILLKLQSMGQPEEQYLNKKANATNFNWKDWLCIPGSEVPEWMMYKNDNGSSLSCFLTAPSPHSHATPFVKILFCALLAPEAANYSRKFMGVISCECRFITESGDSFKAYSRCFLGKIHHISLWYSTIHFNSKKFCIREASFQFYVGLESMRDFTFDVGVHKCGVHLMFDDNLEDDDDDRKRWSAMVFYDRAITEGLFFTPSVEYDHEQYPLQGLKEKQEFKCFDLNFSLSFLFTLVICLATASDQTEAQPTQMVFALMLIHVCLKLLSFNSSLSLHGIYN</sequence>
<dbReference type="PROSITE" id="PS50104">
    <property type="entry name" value="TIR"/>
    <property type="match status" value="1"/>
</dbReference>
<dbReference type="InterPro" id="IPR035897">
    <property type="entry name" value="Toll_tir_struct_dom_sf"/>
</dbReference>
<dbReference type="SUPFAM" id="SSF46785">
    <property type="entry name" value="Winged helix' DNA-binding domain"/>
    <property type="match status" value="1"/>
</dbReference>
<protein>
    <recommendedName>
        <fullName evidence="4">TIR domain-containing protein</fullName>
    </recommendedName>
</protein>
<organism evidence="5 6">
    <name type="scientific">Hevea brasiliensis</name>
    <name type="common">Para rubber tree</name>
    <name type="synonym">Siphonia brasiliensis</name>
    <dbReference type="NCBI Taxonomy" id="3981"/>
    <lineage>
        <taxon>Eukaryota</taxon>
        <taxon>Viridiplantae</taxon>
        <taxon>Streptophyta</taxon>
        <taxon>Embryophyta</taxon>
        <taxon>Tracheophyta</taxon>
        <taxon>Spermatophyta</taxon>
        <taxon>Magnoliopsida</taxon>
        <taxon>eudicotyledons</taxon>
        <taxon>Gunneridae</taxon>
        <taxon>Pentapetalae</taxon>
        <taxon>rosids</taxon>
        <taxon>fabids</taxon>
        <taxon>Malpighiales</taxon>
        <taxon>Euphorbiaceae</taxon>
        <taxon>Crotonoideae</taxon>
        <taxon>Micrandreae</taxon>
        <taxon>Hevea</taxon>
    </lineage>
</organism>
<dbReference type="InterPro" id="IPR027417">
    <property type="entry name" value="P-loop_NTPase"/>
</dbReference>
<dbReference type="Pfam" id="PF23598">
    <property type="entry name" value="LRR_14"/>
    <property type="match status" value="1"/>
</dbReference>
<dbReference type="PANTHER" id="PTHR11017:SF357">
    <property type="entry name" value="ADP-RIBOSYL CYCLASE_CYCLIC ADP-RIBOSE HYDROLASE"/>
    <property type="match status" value="1"/>
</dbReference>
<dbReference type="InterPro" id="IPR003591">
    <property type="entry name" value="Leu-rich_rpt_typical-subtyp"/>
</dbReference>
<dbReference type="Gene3D" id="3.80.10.10">
    <property type="entry name" value="Ribonuclease Inhibitor"/>
    <property type="match status" value="3"/>
</dbReference>
<dbReference type="InterPro" id="IPR055414">
    <property type="entry name" value="LRR_R13L4/SHOC2-like"/>
</dbReference>
<dbReference type="InterPro" id="IPR032675">
    <property type="entry name" value="LRR_dom_sf"/>
</dbReference>
<comment type="caution">
    <text evidence="5">The sequence shown here is derived from an EMBL/GenBank/DDBJ whole genome shotgun (WGS) entry which is preliminary data.</text>
</comment>
<dbReference type="InterPro" id="IPR058192">
    <property type="entry name" value="WHD_ROQ1-like"/>
</dbReference>
<dbReference type="SMART" id="SM00255">
    <property type="entry name" value="TIR"/>
    <property type="match status" value="1"/>
</dbReference>
<dbReference type="InterPro" id="IPR042197">
    <property type="entry name" value="Apaf_helical"/>
</dbReference>
<keyword evidence="3" id="KW-0611">Plant defense</keyword>
<dbReference type="EMBL" id="JARPOI010000006">
    <property type="protein sequence ID" value="KAJ9178578.1"/>
    <property type="molecule type" value="Genomic_DNA"/>
</dbReference>
<dbReference type="PROSITE" id="PS51450">
    <property type="entry name" value="LRR"/>
    <property type="match status" value="1"/>
</dbReference>
<dbReference type="Proteomes" id="UP001174677">
    <property type="component" value="Chromosome 6"/>
</dbReference>
<dbReference type="InterPro" id="IPR002182">
    <property type="entry name" value="NB-ARC"/>
</dbReference>
<dbReference type="InterPro" id="IPR011713">
    <property type="entry name" value="Leu-rich_rpt_3"/>
</dbReference>
<keyword evidence="2" id="KW-0677">Repeat</keyword>
<evidence type="ECO:0000313" key="5">
    <source>
        <dbReference type="EMBL" id="KAJ9178578.1"/>
    </source>
</evidence>
<dbReference type="SUPFAM" id="SSF52058">
    <property type="entry name" value="L domain-like"/>
    <property type="match status" value="1"/>
</dbReference>
<dbReference type="InterPro" id="IPR000157">
    <property type="entry name" value="TIR_dom"/>
</dbReference>
<dbReference type="Pfam" id="PF00931">
    <property type="entry name" value="NB-ARC"/>
    <property type="match status" value="1"/>
</dbReference>
<dbReference type="Gene3D" id="3.40.50.300">
    <property type="entry name" value="P-loop containing nucleotide triphosphate hydrolases"/>
    <property type="match status" value="1"/>
</dbReference>
<dbReference type="Pfam" id="PF01582">
    <property type="entry name" value="TIR"/>
    <property type="match status" value="1"/>
</dbReference>
<dbReference type="SUPFAM" id="SSF52200">
    <property type="entry name" value="Toll/Interleukin receptor TIR domain"/>
    <property type="match status" value="1"/>
</dbReference>
<feature type="domain" description="TIR" evidence="4">
    <location>
        <begin position="21"/>
        <end position="185"/>
    </location>
</feature>
<reference evidence="5" key="1">
    <citation type="journal article" date="2023" name="Plant Biotechnol. J.">
        <title>Chromosome-level wild Hevea brasiliensis genome provides new tools for genomic-assisted breeding and valuable loci to elevate rubber yield.</title>
        <authorList>
            <person name="Cheng H."/>
            <person name="Song X."/>
            <person name="Hu Y."/>
            <person name="Wu T."/>
            <person name="Yang Q."/>
            <person name="An Z."/>
            <person name="Feng S."/>
            <person name="Deng Z."/>
            <person name="Wu W."/>
            <person name="Zeng X."/>
            <person name="Tu M."/>
            <person name="Wang X."/>
            <person name="Huang H."/>
        </authorList>
    </citation>
    <scope>NUCLEOTIDE SEQUENCE</scope>
    <source>
        <strain evidence="5">MT/VB/25A 57/8</strain>
    </source>
</reference>
<dbReference type="InterPro" id="IPR036390">
    <property type="entry name" value="WH_DNA-bd_sf"/>
</dbReference>
<keyword evidence="1" id="KW-0433">Leucine-rich repeat</keyword>